<dbReference type="AlphaFoldDB" id="A0A2N9H8D5"/>
<protein>
    <recommendedName>
        <fullName evidence="3">Aminotransferase-like plant mobile domain-containing protein</fullName>
    </recommendedName>
</protein>
<evidence type="ECO:0000313" key="2">
    <source>
        <dbReference type="EMBL" id="SPD08023.1"/>
    </source>
</evidence>
<reference evidence="2" key="1">
    <citation type="submission" date="2018-02" db="EMBL/GenBank/DDBJ databases">
        <authorList>
            <person name="Cohen D.B."/>
            <person name="Kent A.D."/>
        </authorList>
    </citation>
    <scope>NUCLEOTIDE SEQUENCE</scope>
</reference>
<dbReference type="EMBL" id="OIVN01002996">
    <property type="protein sequence ID" value="SPD08023.1"/>
    <property type="molecule type" value="Genomic_DNA"/>
</dbReference>
<feature type="compositionally biased region" description="Polar residues" evidence="1">
    <location>
        <begin position="261"/>
        <end position="277"/>
    </location>
</feature>
<sequence>MPQRLTCKGSLRLGPPWFPSDLVPTLEEYAEILQLDSPFSETPVIPIQGPWSNRVLEKYLGLTSAVLRPEISRVDETWWKASISLDLLTKYFSWSDFPAELAGDFIADRKVVVLLPKTGRGDPDILYATPPAVVLQSLARVTWGPAVWRPWTHCSLFDGVPVPRVWGCTGYYPSLALRQFGGVQYPPRLGDLSSVTFDYVPGDDMWRFLTRVENIWGGRCSEMVLVEGGLHANSSVTSDFVEWREGWSPSFTPRPIVQPGVSHSSVPPSLRASASTGQSERVAVLERELEEARAELASLRLARASEREESAARVESMRSTLHHSNAAMANLRRDLEAQRGNVSAFRAMNDFISEQLEISEGAKDHLEQTLAETREYYKYLLWGPCEVQINVLQGDNALLLTEVDLVQDALESDSSWLNCEGLPVVRALHQATRVVDSLGARARAVLEEHDEGDPALSTALRRFCRETYIRLGH</sequence>
<accession>A0A2N9H8D5</accession>
<proteinExistence type="predicted"/>
<feature type="region of interest" description="Disordered" evidence="1">
    <location>
        <begin position="258"/>
        <end position="277"/>
    </location>
</feature>
<gene>
    <name evidence="2" type="ORF">FSB_LOCUS35905</name>
</gene>
<evidence type="ECO:0008006" key="3">
    <source>
        <dbReference type="Google" id="ProtNLM"/>
    </source>
</evidence>
<organism evidence="2">
    <name type="scientific">Fagus sylvatica</name>
    <name type="common">Beechnut</name>
    <dbReference type="NCBI Taxonomy" id="28930"/>
    <lineage>
        <taxon>Eukaryota</taxon>
        <taxon>Viridiplantae</taxon>
        <taxon>Streptophyta</taxon>
        <taxon>Embryophyta</taxon>
        <taxon>Tracheophyta</taxon>
        <taxon>Spermatophyta</taxon>
        <taxon>Magnoliopsida</taxon>
        <taxon>eudicotyledons</taxon>
        <taxon>Gunneridae</taxon>
        <taxon>Pentapetalae</taxon>
        <taxon>rosids</taxon>
        <taxon>fabids</taxon>
        <taxon>Fagales</taxon>
        <taxon>Fagaceae</taxon>
        <taxon>Fagus</taxon>
    </lineage>
</organism>
<evidence type="ECO:0000256" key="1">
    <source>
        <dbReference type="SAM" id="MobiDB-lite"/>
    </source>
</evidence>
<name>A0A2N9H8D5_FAGSY</name>